<dbReference type="Pfam" id="PF01522">
    <property type="entry name" value="Polysacc_deac_1"/>
    <property type="match status" value="1"/>
</dbReference>
<dbReference type="Gene3D" id="3.20.20.370">
    <property type="entry name" value="Glycoside hydrolase/deacetylase"/>
    <property type="match status" value="1"/>
</dbReference>
<proteinExistence type="predicted"/>
<feature type="domain" description="NodB homology" evidence="1">
    <location>
        <begin position="37"/>
        <end position="134"/>
    </location>
</feature>
<sequence length="134" mass="15562">MISNPVPWPNGAKVACAITFDIDTDSILHLEHRERAPTMLSTMSWLKYDEVAIPRLVELYARYEIKQTFFYPAWCMERYPHLVDVILKGGHEIAAHGYLHENPNKLSPEDELYWFERQIAVIEKGYQKPTISVG</sequence>
<dbReference type="PANTHER" id="PTHR47561">
    <property type="entry name" value="POLYSACCHARIDE DEACETYLASE FAMILY PROTEIN (AFU_ORTHOLOGUE AFUA_6G05030)"/>
    <property type="match status" value="1"/>
</dbReference>
<dbReference type="PROSITE" id="PS51677">
    <property type="entry name" value="NODB"/>
    <property type="match status" value="1"/>
</dbReference>
<dbReference type="AlphaFoldDB" id="A0A382W5C2"/>
<feature type="non-terminal residue" evidence="2">
    <location>
        <position position="134"/>
    </location>
</feature>
<dbReference type="InterPro" id="IPR011330">
    <property type="entry name" value="Glyco_hydro/deAcase_b/a-brl"/>
</dbReference>
<protein>
    <recommendedName>
        <fullName evidence="1">NodB homology domain-containing protein</fullName>
    </recommendedName>
</protein>
<accession>A0A382W5C2</accession>
<dbReference type="EMBL" id="UINC01156728">
    <property type="protein sequence ID" value="SVD53308.1"/>
    <property type="molecule type" value="Genomic_DNA"/>
</dbReference>
<organism evidence="2">
    <name type="scientific">marine metagenome</name>
    <dbReference type="NCBI Taxonomy" id="408172"/>
    <lineage>
        <taxon>unclassified sequences</taxon>
        <taxon>metagenomes</taxon>
        <taxon>ecological metagenomes</taxon>
    </lineage>
</organism>
<dbReference type="GO" id="GO:0005975">
    <property type="term" value="P:carbohydrate metabolic process"/>
    <property type="evidence" value="ECO:0007669"/>
    <property type="project" value="InterPro"/>
</dbReference>
<evidence type="ECO:0000313" key="2">
    <source>
        <dbReference type="EMBL" id="SVD53308.1"/>
    </source>
</evidence>
<dbReference type="SUPFAM" id="SSF88713">
    <property type="entry name" value="Glycoside hydrolase/deacetylase"/>
    <property type="match status" value="1"/>
</dbReference>
<reference evidence="2" key="1">
    <citation type="submission" date="2018-05" db="EMBL/GenBank/DDBJ databases">
        <authorList>
            <person name="Lanie J.A."/>
            <person name="Ng W.-L."/>
            <person name="Kazmierczak K.M."/>
            <person name="Andrzejewski T.M."/>
            <person name="Davidsen T.M."/>
            <person name="Wayne K.J."/>
            <person name="Tettelin H."/>
            <person name="Glass J.I."/>
            <person name="Rusch D."/>
            <person name="Podicherti R."/>
            <person name="Tsui H.-C.T."/>
            <person name="Winkler M.E."/>
        </authorList>
    </citation>
    <scope>NUCLEOTIDE SEQUENCE</scope>
</reference>
<gene>
    <name evidence="2" type="ORF">METZ01_LOCUS406162</name>
</gene>
<evidence type="ECO:0000259" key="1">
    <source>
        <dbReference type="PROSITE" id="PS51677"/>
    </source>
</evidence>
<dbReference type="GO" id="GO:0016810">
    <property type="term" value="F:hydrolase activity, acting on carbon-nitrogen (but not peptide) bonds"/>
    <property type="evidence" value="ECO:0007669"/>
    <property type="project" value="InterPro"/>
</dbReference>
<name>A0A382W5C2_9ZZZZ</name>
<feature type="non-terminal residue" evidence="2">
    <location>
        <position position="1"/>
    </location>
</feature>
<dbReference type="PANTHER" id="PTHR47561:SF1">
    <property type="entry name" value="POLYSACCHARIDE DEACETYLASE FAMILY PROTEIN (AFU_ORTHOLOGUE AFUA_6G05030)"/>
    <property type="match status" value="1"/>
</dbReference>
<dbReference type="InterPro" id="IPR002509">
    <property type="entry name" value="NODB_dom"/>
</dbReference>